<dbReference type="AlphaFoldDB" id="G1XDQ2"/>
<dbReference type="HOGENOM" id="CLU_012066_3_1_1"/>
<keyword evidence="5" id="KW-1185">Reference proteome</keyword>
<protein>
    <submittedName>
        <fullName evidence="4">Uncharacterized protein</fullName>
    </submittedName>
</protein>
<dbReference type="InterPro" id="IPR049192">
    <property type="entry name" value="DUF4246_C"/>
</dbReference>
<feature type="compositionally biased region" description="Basic and acidic residues" evidence="1">
    <location>
        <begin position="689"/>
        <end position="702"/>
    </location>
</feature>
<dbReference type="PANTHER" id="PTHR33119">
    <property type="entry name" value="IFI3P"/>
    <property type="match status" value="1"/>
</dbReference>
<dbReference type="Proteomes" id="UP000008784">
    <property type="component" value="Unassembled WGS sequence"/>
</dbReference>
<dbReference type="InParanoid" id="G1XDQ2"/>
<dbReference type="eggNOG" id="ENOG502QQIE">
    <property type="taxonomic scope" value="Eukaryota"/>
</dbReference>
<dbReference type="OrthoDB" id="415532at2759"/>
<evidence type="ECO:0000259" key="2">
    <source>
        <dbReference type="Pfam" id="PF14033"/>
    </source>
</evidence>
<gene>
    <name evidence="4" type="ORF">AOL_s00079g437</name>
</gene>
<accession>G1XDQ2</accession>
<feature type="region of interest" description="Disordered" evidence="1">
    <location>
        <begin position="1"/>
        <end position="25"/>
    </location>
</feature>
<feature type="domain" description="DUF4246" evidence="2">
    <location>
        <begin position="177"/>
        <end position="645"/>
    </location>
</feature>
<name>G1XDQ2_ARTOA</name>
<dbReference type="OMA" id="VELRICS"/>
<feature type="domain" description="DUF4246" evidence="3">
    <location>
        <begin position="102"/>
        <end position="156"/>
    </location>
</feature>
<evidence type="ECO:0000256" key="1">
    <source>
        <dbReference type="SAM" id="MobiDB-lite"/>
    </source>
</evidence>
<comment type="caution">
    <text evidence="4">The sequence shown here is derived from an EMBL/GenBank/DDBJ whole genome shotgun (WGS) entry which is preliminary data.</text>
</comment>
<dbReference type="Pfam" id="PF14033">
    <property type="entry name" value="DUF4246"/>
    <property type="match status" value="1"/>
</dbReference>
<reference evidence="4 5" key="1">
    <citation type="journal article" date="2011" name="PLoS Pathog.">
        <title>Genomic and proteomic analyses of the fungus Arthrobotrys oligospora provide insights into nematode-trap formation.</title>
        <authorList>
            <person name="Yang J."/>
            <person name="Wang L."/>
            <person name="Ji X."/>
            <person name="Feng Y."/>
            <person name="Li X."/>
            <person name="Zou C."/>
            <person name="Xu J."/>
            <person name="Ren Y."/>
            <person name="Mi Q."/>
            <person name="Wu J."/>
            <person name="Liu S."/>
            <person name="Liu Y."/>
            <person name="Huang X."/>
            <person name="Wang H."/>
            <person name="Niu X."/>
            <person name="Li J."/>
            <person name="Liang L."/>
            <person name="Luo Y."/>
            <person name="Ji K."/>
            <person name="Zhou W."/>
            <person name="Yu Z."/>
            <person name="Li G."/>
            <person name="Liu Y."/>
            <person name="Li L."/>
            <person name="Qiao M."/>
            <person name="Feng L."/>
            <person name="Zhang K.-Q."/>
        </authorList>
    </citation>
    <scope>NUCLEOTIDE SEQUENCE [LARGE SCALE GENOMIC DNA]</scope>
    <source>
        <strain evidence="5">ATCC 24927 / CBS 115.81 / DSM 1491</strain>
    </source>
</reference>
<dbReference type="RefSeq" id="XP_011122614.1">
    <property type="nucleotide sequence ID" value="XM_011124312.1"/>
</dbReference>
<evidence type="ECO:0000259" key="3">
    <source>
        <dbReference type="Pfam" id="PF21666"/>
    </source>
</evidence>
<organism evidence="4 5">
    <name type="scientific">Arthrobotrys oligospora (strain ATCC 24927 / CBS 115.81 / DSM 1491)</name>
    <name type="common">Nematode-trapping fungus</name>
    <name type="synonym">Didymozoophaga oligospora</name>
    <dbReference type="NCBI Taxonomy" id="756982"/>
    <lineage>
        <taxon>Eukaryota</taxon>
        <taxon>Fungi</taxon>
        <taxon>Dikarya</taxon>
        <taxon>Ascomycota</taxon>
        <taxon>Pezizomycotina</taxon>
        <taxon>Orbiliomycetes</taxon>
        <taxon>Orbiliales</taxon>
        <taxon>Orbiliaceae</taxon>
        <taxon>Orbilia</taxon>
        <taxon>Orbilia oligospora</taxon>
    </lineage>
</organism>
<dbReference type="GeneID" id="22893538"/>
<dbReference type="PANTHER" id="PTHR33119:SF1">
    <property type="entry name" value="FE2OG DIOXYGENASE DOMAIN-CONTAINING PROTEIN"/>
    <property type="match status" value="1"/>
</dbReference>
<dbReference type="InterPro" id="IPR025340">
    <property type="entry name" value="DUF4246"/>
</dbReference>
<feature type="compositionally biased region" description="Acidic residues" evidence="1">
    <location>
        <begin position="535"/>
        <end position="548"/>
    </location>
</feature>
<dbReference type="EMBL" id="ADOT01000139">
    <property type="protein sequence ID" value="EGX48798.1"/>
    <property type="molecule type" value="Genomic_DNA"/>
</dbReference>
<evidence type="ECO:0000313" key="4">
    <source>
        <dbReference type="EMBL" id="EGX48798.1"/>
    </source>
</evidence>
<dbReference type="Pfam" id="PF21666">
    <property type="entry name" value="DUF4246_N"/>
    <property type="match status" value="1"/>
</dbReference>
<feature type="region of interest" description="Disordered" evidence="1">
    <location>
        <begin position="689"/>
        <end position="709"/>
    </location>
</feature>
<feature type="region of interest" description="Disordered" evidence="1">
    <location>
        <begin position="534"/>
        <end position="556"/>
    </location>
</feature>
<proteinExistence type="predicted"/>
<dbReference type="STRING" id="756982.G1XDQ2"/>
<dbReference type="InterPro" id="IPR049207">
    <property type="entry name" value="DUF4246_N"/>
</dbReference>
<evidence type="ECO:0000313" key="5">
    <source>
        <dbReference type="Proteomes" id="UP000008784"/>
    </source>
</evidence>
<sequence>MSGSCPEDNFRPPGYEFEELDHDHPNTDNYDQWRTSTVQVPYGGYPLSSQFLISAGLYGPGSGSGSGFPNIQLPLEPPQPINYMFRFPPQPLPQNPFPPGYSDAEARFPHPSDGKMGEPMKYREACLRRFSAAIRNKPNWTEKILDRKLFIKWLRETKAADSYPRGQKTLLWTKDDIHFVYKELTKRYKAYVEGCEFKGRLQPDIDGVWRCDDFLDEKERRELIDAISTLENIPEGQKDWHPNSNNQVLNLVHPSLWPIIYNVTIDTSGNSVAPPNGKKDWVSKSFCWLPSEFEISPHGETKVASYINNLSTPKQKELFYPILGRIFDKFIPLFNHVLANLKEGSYDHKRVERDYRYAPPEILSQRDHDRRWERLLKQFEGRKYLLTVGLHKNEPENYYCGLSDDADGQEEAVDNEINLDYEEESDCEDQYECGRDYYIVRDMGYILDQRMWRPPKPQTLKDVKLEGTTARVIVKIASIILTPDKPEYTGGTWHVEAMENERIVSTGIYYYSQENTTTSHLAFRKEVTLGKPDENEWSGDEFDDDEGNETWRWNNRDPEREDDWEAKYDMNILDQPNQKLGAVETKENRAIAFPNIFQHRVEPFELIDKSKEGHRKILVFFLCDPSHNIPTSRTIAPQQPEFREEFVQALNDGPIGNLPPELHQEILGRLPPVISKAEALEHRKHLMEERGKATKKTGERFGRSTSYHL</sequence>